<dbReference type="RefSeq" id="WP_172344428.1">
    <property type="nucleotide sequence ID" value="NZ_CASYYZ010000001.1"/>
</dbReference>
<reference evidence="2 3" key="1">
    <citation type="submission" date="2020-05" db="EMBL/GenBank/DDBJ databases">
        <title>Distinct polysaccharide utilization as determinants for interspecies competition between intestinal Prevotella spp.</title>
        <authorList>
            <person name="Galvez E.J.C."/>
            <person name="Iljazovic A."/>
            <person name="Strowig T."/>
        </authorList>
    </citation>
    <scope>NUCLEOTIDE SEQUENCE [LARGE SCALE GENOMIC DNA]</scope>
    <source>
        <strain evidence="2 3">PCHR</strain>
    </source>
</reference>
<protein>
    <submittedName>
        <fullName evidence="2">DUF805 domain-containing protein</fullName>
    </submittedName>
</protein>
<dbReference type="EMBL" id="JABKKJ010000006">
    <property type="protein sequence ID" value="NPE24938.1"/>
    <property type="molecule type" value="Genomic_DNA"/>
</dbReference>
<dbReference type="PANTHER" id="PTHR34980">
    <property type="entry name" value="INNER MEMBRANE PROTEIN-RELATED-RELATED"/>
    <property type="match status" value="1"/>
</dbReference>
<feature type="transmembrane region" description="Helical" evidence="1">
    <location>
        <begin position="37"/>
        <end position="57"/>
    </location>
</feature>
<dbReference type="InterPro" id="IPR008523">
    <property type="entry name" value="DUF805"/>
</dbReference>
<evidence type="ECO:0000313" key="2">
    <source>
        <dbReference type="EMBL" id="NPE24938.1"/>
    </source>
</evidence>
<evidence type="ECO:0000313" key="3">
    <source>
        <dbReference type="Proteomes" id="UP000820977"/>
    </source>
</evidence>
<accession>A0ABX2B2A2</accession>
<dbReference type="Pfam" id="PF05656">
    <property type="entry name" value="DUF805"/>
    <property type="match status" value="1"/>
</dbReference>
<feature type="transmembrane region" description="Helical" evidence="1">
    <location>
        <begin position="133"/>
        <end position="153"/>
    </location>
</feature>
<sequence length="181" mass="19977">MKQNIKALPQLGFGEAVKKNFNSLKDFNGRSRRSELWWNYLLYIIVALVANTILGAFPTAQGIAAVIIQVVILAAVTIRRLHDTGHSGLWVVAAFIIGIVGQIFMQQSGFYEIASSINPNPEKIVEIITQPEMLVIGLLSCIVNITILVFCLIDSKPEANKYGPSPKYVTEENGMEDVMNV</sequence>
<keyword evidence="1" id="KW-0472">Membrane</keyword>
<keyword evidence="1" id="KW-1133">Transmembrane helix</keyword>
<comment type="caution">
    <text evidence="2">The sequence shown here is derived from an EMBL/GenBank/DDBJ whole genome shotgun (WGS) entry which is preliminary data.</text>
</comment>
<keyword evidence="1" id="KW-0812">Transmembrane</keyword>
<feature type="transmembrane region" description="Helical" evidence="1">
    <location>
        <begin position="63"/>
        <end position="81"/>
    </location>
</feature>
<name>A0ABX2B2A2_9BACT</name>
<feature type="transmembrane region" description="Helical" evidence="1">
    <location>
        <begin position="88"/>
        <end position="105"/>
    </location>
</feature>
<proteinExistence type="predicted"/>
<dbReference type="Proteomes" id="UP000820977">
    <property type="component" value="Unassembled WGS sequence"/>
</dbReference>
<evidence type="ECO:0000256" key="1">
    <source>
        <dbReference type="SAM" id="Phobius"/>
    </source>
</evidence>
<keyword evidence="3" id="KW-1185">Reference proteome</keyword>
<organism evidence="2 3">
    <name type="scientific">Xylanibacter caecicola</name>
    <dbReference type="NCBI Taxonomy" id="2736294"/>
    <lineage>
        <taxon>Bacteria</taxon>
        <taxon>Pseudomonadati</taxon>
        <taxon>Bacteroidota</taxon>
        <taxon>Bacteroidia</taxon>
        <taxon>Bacteroidales</taxon>
        <taxon>Prevotellaceae</taxon>
        <taxon>Xylanibacter</taxon>
    </lineage>
</organism>
<dbReference type="PANTHER" id="PTHR34980:SF2">
    <property type="entry name" value="INNER MEMBRANE PROTEIN YHAH-RELATED"/>
    <property type="match status" value="1"/>
</dbReference>
<gene>
    <name evidence="2" type="ORF">HPS54_05310</name>
</gene>